<proteinExistence type="predicted"/>
<reference evidence="5 6" key="1">
    <citation type="submission" date="2024-04" db="EMBL/GenBank/DDBJ databases">
        <title>Human intestinal bacterial collection.</title>
        <authorList>
            <person name="Pauvert C."/>
            <person name="Hitch T.C.A."/>
            <person name="Clavel T."/>
        </authorList>
    </citation>
    <scope>NUCLEOTIDE SEQUENCE [LARGE SCALE GENOMIC DNA]</scope>
    <source>
        <strain evidence="5 6">CLA-AA-H161</strain>
    </source>
</reference>
<dbReference type="Pfam" id="PF02311">
    <property type="entry name" value="AraC_binding"/>
    <property type="match status" value="1"/>
</dbReference>
<protein>
    <submittedName>
        <fullName evidence="5">AraC family transcriptional regulator</fullName>
    </submittedName>
</protein>
<keyword evidence="3" id="KW-0804">Transcription</keyword>
<gene>
    <name evidence="5" type="ORF">AAAX94_13650</name>
</gene>
<keyword evidence="1" id="KW-0805">Transcription regulation</keyword>
<evidence type="ECO:0000313" key="5">
    <source>
        <dbReference type="EMBL" id="MEQ2414059.1"/>
    </source>
</evidence>
<dbReference type="Pfam" id="PF12833">
    <property type="entry name" value="HTH_18"/>
    <property type="match status" value="1"/>
</dbReference>
<dbReference type="InterPro" id="IPR009057">
    <property type="entry name" value="Homeodomain-like_sf"/>
</dbReference>
<keyword evidence="2" id="KW-0238">DNA-binding</keyword>
<dbReference type="PANTHER" id="PTHR43280:SF28">
    <property type="entry name" value="HTH-TYPE TRANSCRIPTIONAL ACTIVATOR RHAS"/>
    <property type="match status" value="1"/>
</dbReference>
<evidence type="ECO:0000313" key="6">
    <source>
        <dbReference type="Proteomes" id="UP001470752"/>
    </source>
</evidence>
<organism evidence="5 6">
    <name type="scientific">Blautia acetigignens</name>
    <dbReference type="NCBI Taxonomy" id="2981783"/>
    <lineage>
        <taxon>Bacteria</taxon>
        <taxon>Bacillati</taxon>
        <taxon>Bacillota</taxon>
        <taxon>Clostridia</taxon>
        <taxon>Lachnospirales</taxon>
        <taxon>Lachnospiraceae</taxon>
        <taxon>Blautia</taxon>
    </lineage>
</organism>
<dbReference type="EMBL" id="JBBNFW010000182">
    <property type="protein sequence ID" value="MEQ2414059.1"/>
    <property type="molecule type" value="Genomic_DNA"/>
</dbReference>
<evidence type="ECO:0000256" key="2">
    <source>
        <dbReference type="ARBA" id="ARBA00023125"/>
    </source>
</evidence>
<dbReference type="PROSITE" id="PS01124">
    <property type="entry name" value="HTH_ARAC_FAMILY_2"/>
    <property type="match status" value="1"/>
</dbReference>
<dbReference type="RefSeq" id="WP_349084251.1">
    <property type="nucleotide sequence ID" value="NZ_JBBNFW010000182.1"/>
</dbReference>
<dbReference type="PRINTS" id="PR00032">
    <property type="entry name" value="HTHARAC"/>
</dbReference>
<dbReference type="Gene3D" id="1.10.10.60">
    <property type="entry name" value="Homeodomain-like"/>
    <property type="match status" value="2"/>
</dbReference>
<dbReference type="InterPro" id="IPR020449">
    <property type="entry name" value="Tscrpt_reg_AraC-type_HTH"/>
</dbReference>
<evidence type="ECO:0000259" key="4">
    <source>
        <dbReference type="PROSITE" id="PS01124"/>
    </source>
</evidence>
<dbReference type="SMART" id="SM00342">
    <property type="entry name" value="HTH_ARAC"/>
    <property type="match status" value="1"/>
</dbReference>
<keyword evidence="6" id="KW-1185">Reference proteome</keyword>
<dbReference type="Proteomes" id="UP001470752">
    <property type="component" value="Unassembled WGS sequence"/>
</dbReference>
<feature type="domain" description="HTH araC/xylS-type" evidence="4">
    <location>
        <begin position="188"/>
        <end position="286"/>
    </location>
</feature>
<accession>A0ABV1CNT8</accession>
<dbReference type="InterPro" id="IPR003313">
    <property type="entry name" value="AraC-bd"/>
</dbReference>
<dbReference type="InterPro" id="IPR018062">
    <property type="entry name" value="HTH_AraC-typ_CS"/>
</dbReference>
<dbReference type="InterPro" id="IPR018060">
    <property type="entry name" value="HTH_AraC"/>
</dbReference>
<dbReference type="InterPro" id="IPR037923">
    <property type="entry name" value="HTH-like"/>
</dbReference>
<evidence type="ECO:0000256" key="1">
    <source>
        <dbReference type="ARBA" id="ARBA00023015"/>
    </source>
</evidence>
<dbReference type="PROSITE" id="PS00041">
    <property type="entry name" value="HTH_ARAC_FAMILY_1"/>
    <property type="match status" value="1"/>
</dbReference>
<name>A0ABV1CNT8_9FIRM</name>
<dbReference type="PANTHER" id="PTHR43280">
    <property type="entry name" value="ARAC-FAMILY TRANSCRIPTIONAL REGULATOR"/>
    <property type="match status" value="1"/>
</dbReference>
<sequence length="289" mass="33556">MDNSLFHGDLVTSQRVIYTPSKFAKSQLIHLQEIGELQARKPHTSQRENLASFLFFLVTSGSGKLVYQKTMYNLQAGDCVFIDCHKSYSHLTSEDDLWSLKWIHFYGPNMTAIYEKYASRGGRPCFRTADQQAYTQIYHTIFDLTDSNSTSRDMKIYEKLVSLLSLLMEESHSLTSHSSDKSRKRNLQSVKEYIDTHYAEKITLDQLSSQYFINKFYLTRSFKDQFGTPVNSYLIQVRVTHAKQLLRFTDLPIEKIGQECGMSDANYFSRVFKKTEGVAPGEYRKAWRM</sequence>
<dbReference type="SUPFAM" id="SSF51215">
    <property type="entry name" value="Regulatory protein AraC"/>
    <property type="match status" value="1"/>
</dbReference>
<dbReference type="SUPFAM" id="SSF46689">
    <property type="entry name" value="Homeodomain-like"/>
    <property type="match status" value="2"/>
</dbReference>
<comment type="caution">
    <text evidence="5">The sequence shown here is derived from an EMBL/GenBank/DDBJ whole genome shotgun (WGS) entry which is preliminary data.</text>
</comment>
<evidence type="ECO:0000256" key="3">
    <source>
        <dbReference type="ARBA" id="ARBA00023163"/>
    </source>
</evidence>